<feature type="transmembrane region" description="Helical" evidence="1">
    <location>
        <begin position="221"/>
        <end position="243"/>
    </location>
</feature>
<gene>
    <name evidence="3" type="ORF">A1353_21230</name>
</gene>
<evidence type="ECO:0000313" key="3">
    <source>
        <dbReference type="EMBL" id="OAH99138.1"/>
    </source>
</evidence>
<proteinExistence type="predicted"/>
<dbReference type="Proteomes" id="UP000077763">
    <property type="component" value="Unassembled WGS sequence"/>
</dbReference>
<feature type="domain" description="PilZ" evidence="2">
    <location>
        <begin position="61"/>
        <end position="150"/>
    </location>
</feature>
<dbReference type="GO" id="GO:0035438">
    <property type="term" value="F:cyclic-di-GMP binding"/>
    <property type="evidence" value="ECO:0007669"/>
    <property type="project" value="InterPro"/>
</dbReference>
<dbReference type="EMBL" id="LUUH01000084">
    <property type="protein sequence ID" value="OAH99138.1"/>
    <property type="molecule type" value="Genomic_DNA"/>
</dbReference>
<reference evidence="4" key="1">
    <citation type="submission" date="2016-03" db="EMBL/GenBank/DDBJ databases">
        <authorList>
            <person name="Heylen K."/>
            <person name="De Vos P."/>
            <person name="Vekeman B."/>
        </authorList>
    </citation>
    <scope>NUCLEOTIDE SEQUENCE [LARGE SCALE GENOMIC DNA]</scope>
    <source>
        <strain evidence="4">R-45371</strain>
    </source>
</reference>
<organism evidence="3 4">
    <name type="scientific">Methylomonas methanica</name>
    <dbReference type="NCBI Taxonomy" id="421"/>
    <lineage>
        <taxon>Bacteria</taxon>
        <taxon>Pseudomonadati</taxon>
        <taxon>Pseudomonadota</taxon>
        <taxon>Gammaproteobacteria</taxon>
        <taxon>Methylococcales</taxon>
        <taxon>Methylococcaceae</taxon>
        <taxon>Methylomonas</taxon>
    </lineage>
</organism>
<name>A0A177M2V2_METMH</name>
<feature type="transmembrane region" description="Helical" evidence="1">
    <location>
        <begin position="158"/>
        <end position="174"/>
    </location>
</feature>
<protein>
    <recommendedName>
        <fullName evidence="2">PilZ domain-containing protein</fullName>
    </recommendedName>
</protein>
<accession>A0A177M2V2</accession>
<dbReference type="Pfam" id="PF07238">
    <property type="entry name" value="PilZ"/>
    <property type="match status" value="1"/>
</dbReference>
<evidence type="ECO:0000259" key="2">
    <source>
        <dbReference type="Pfam" id="PF07238"/>
    </source>
</evidence>
<keyword evidence="1" id="KW-0472">Membrane</keyword>
<dbReference type="Gene3D" id="2.40.10.220">
    <property type="entry name" value="predicted glycosyltransferase like domains"/>
    <property type="match status" value="1"/>
</dbReference>
<keyword evidence="1" id="KW-0812">Transmembrane</keyword>
<dbReference type="AlphaFoldDB" id="A0A177M2V2"/>
<comment type="caution">
    <text evidence="3">The sequence shown here is derived from an EMBL/GenBank/DDBJ whole genome shotgun (WGS) entry which is preliminary data.</text>
</comment>
<evidence type="ECO:0000313" key="4">
    <source>
        <dbReference type="Proteomes" id="UP000077763"/>
    </source>
</evidence>
<dbReference type="InterPro" id="IPR009875">
    <property type="entry name" value="PilZ_domain"/>
</dbReference>
<keyword evidence="1" id="KW-1133">Transmembrane helix</keyword>
<sequence>MNMAKVNGEKLNRRVAFRIYEQANLFYRKIDQDRHMQVPENFDALLSNSDLSDAAAPHALPDSQSRENDTLNVNISASGIAFTSKDPLQAGDYLMLRILLLSSMTAIMTCCKVVYCKPSNPYENDRYPYLIGAQFINLTPEDTALLSKHIDRNKKQQWAVNGVLLSLALFVLAMPDAAFGLLMGLVHHIIEVVLHVIHLIFEYAEYSLDHVIEHAFHTDTHTTQVIVFYILCTVGLVGLYFLWRIVPRNCRRAGNSLIAFWCRKKASCLYFWGQQALVDKIKIVGIGVIAVTGYAYFGM</sequence>
<evidence type="ECO:0000256" key="1">
    <source>
        <dbReference type="SAM" id="Phobius"/>
    </source>
</evidence>